<dbReference type="EMBL" id="DSUT01000092">
    <property type="protein sequence ID" value="HGK28201.1"/>
    <property type="molecule type" value="Genomic_DNA"/>
</dbReference>
<comment type="caution">
    <text evidence="2">The sequence shown here is derived from an EMBL/GenBank/DDBJ whole genome shotgun (WGS) entry which is preliminary data.</text>
</comment>
<dbReference type="Gene3D" id="3.20.20.210">
    <property type="match status" value="1"/>
</dbReference>
<feature type="domain" description="Uroporphyrinogen decarboxylase (URO-D)" evidence="1">
    <location>
        <begin position="19"/>
        <end position="328"/>
    </location>
</feature>
<evidence type="ECO:0000259" key="1">
    <source>
        <dbReference type="Pfam" id="PF01208"/>
    </source>
</evidence>
<reference evidence="2" key="1">
    <citation type="journal article" date="2020" name="mSystems">
        <title>Genome- and Community-Level Interaction Insights into Carbon Utilization and Element Cycling Functions of Hydrothermarchaeota in Hydrothermal Sediment.</title>
        <authorList>
            <person name="Zhou Z."/>
            <person name="Liu Y."/>
            <person name="Xu W."/>
            <person name="Pan J."/>
            <person name="Luo Z.H."/>
            <person name="Li M."/>
        </authorList>
    </citation>
    <scope>NUCLEOTIDE SEQUENCE [LARGE SCALE GENOMIC DNA]</scope>
    <source>
        <strain evidence="2">SpSt-488</strain>
    </source>
</reference>
<evidence type="ECO:0000313" key="2">
    <source>
        <dbReference type="EMBL" id="HGK28201.1"/>
    </source>
</evidence>
<dbReference type="CDD" id="cd03465">
    <property type="entry name" value="URO-D_like"/>
    <property type="match status" value="1"/>
</dbReference>
<dbReference type="InterPro" id="IPR052024">
    <property type="entry name" value="Methanogen_methyltrans"/>
</dbReference>
<dbReference type="GO" id="GO:0004853">
    <property type="term" value="F:uroporphyrinogen decarboxylase activity"/>
    <property type="evidence" value="ECO:0007669"/>
    <property type="project" value="InterPro"/>
</dbReference>
<dbReference type="SUPFAM" id="SSF51726">
    <property type="entry name" value="UROD/MetE-like"/>
    <property type="match status" value="1"/>
</dbReference>
<accession>A0A7C4GFC5</accession>
<organism evidence="2">
    <name type="scientific">candidate division WOR-3 bacterium</name>
    <dbReference type="NCBI Taxonomy" id="2052148"/>
    <lineage>
        <taxon>Bacteria</taxon>
        <taxon>Bacteria division WOR-3</taxon>
    </lineage>
</organism>
<dbReference type="InterPro" id="IPR000257">
    <property type="entry name" value="Uroporphyrinogen_deCOase"/>
</dbReference>
<sequence length="331" mass="35708">MNPVGRSALFRRDAGDSGPVVVPMVAANHAARIAGISVREVVTDAGALVSALHAAYRRYEYDGIVVFTDTVVEAEAMGCRVQIPADDDPYLVESPTARRLEPVDPEEVGRMPVVLAAIRRLVELTGGLVPVLGSLKGPFSLASFLAGPDRFFADLLERPDRARETLLVATDNQRWYQSAIIRAGGLPFIGDPVASGSMISPEMFREFAWPYIARLVEDAHALGVPVGLHVCGDTTSMLGHMRDTGSDFVSIDDIDIARARRDLGANTTIMGNVSTRLLLEGAPEQVRRAAERCLELALPRLILSSACDVAPDTPEANVKALVQAAREWGRE</sequence>
<name>A0A7C4GFC5_UNCW3</name>
<dbReference type="InterPro" id="IPR038071">
    <property type="entry name" value="UROD/MetE-like_sf"/>
</dbReference>
<proteinExistence type="predicted"/>
<protein>
    <recommendedName>
        <fullName evidence="1">Uroporphyrinogen decarboxylase (URO-D) domain-containing protein</fullName>
    </recommendedName>
</protein>
<dbReference type="AlphaFoldDB" id="A0A7C4GFC5"/>
<gene>
    <name evidence="2" type="ORF">ENS41_04525</name>
</gene>
<dbReference type="GO" id="GO:0006779">
    <property type="term" value="P:porphyrin-containing compound biosynthetic process"/>
    <property type="evidence" value="ECO:0007669"/>
    <property type="project" value="InterPro"/>
</dbReference>
<dbReference type="Pfam" id="PF01208">
    <property type="entry name" value="URO-D"/>
    <property type="match status" value="1"/>
</dbReference>
<dbReference type="PANTHER" id="PTHR47099:SF1">
    <property type="entry name" value="METHYLCOBAMIDE:COM METHYLTRANSFERASE MTBA"/>
    <property type="match status" value="1"/>
</dbReference>
<dbReference type="PANTHER" id="PTHR47099">
    <property type="entry name" value="METHYLCOBAMIDE:COM METHYLTRANSFERASE MTBA"/>
    <property type="match status" value="1"/>
</dbReference>